<organism evidence="2 3">
    <name type="scientific">Saccharopolyspora griseoalba</name>
    <dbReference type="NCBI Taxonomy" id="1431848"/>
    <lineage>
        <taxon>Bacteria</taxon>
        <taxon>Bacillati</taxon>
        <taxon>Actinomycetota</taxon>
        <taxon>Actinomycetes</taxon>
        <taxon>Pseudonocardiales</taxon>
        <taxon>Pseudonocardiaceae</taxon>
        <taxon>Saccharopolyspora</taxon>
    </lineage>
</organism>
<feature type="compositionally biased region" description="Basic and acidic residues" evidence="1">
    <location>
        <begin position="47"/>
        <end position="66"/>
    </location>
</feature>
<reference evidence="3" key="1">
    <citation type="journal article" date="2019" name="Int. J. Syst. Evol. Microbiol.">
        <title>The Global Catalogue of Microorganisms (GCM) 10K type strain sequencing project: providing services to taxonomists for standard genome sequencing and annotation.</title>
        <authorList>
            <consortium name="The Broad Institute Genomics Platform"/>
            <consortium name="The Broad Institute Genome Sequencing Center for Infectious Disease"/>
            <person name="Wu L."/>
            <person name="Ma J."/>
        </authorList>
    </citation>
    <scope>NUCLEOTIDE SEQUENCE [LARGE SCALE GENOMIC DNA]</scope>
    <source>
        <strain evidence="3">WLHS5</strain>
    </source>
</reference>
<feature type="region of interest" description="Disordered" evidence="1">
    <location>
        <begin position="47"/>
        <end position="77"/>
    </location>
</feature>
<evidence type="ECO:0000256" key="1">
    <source>
        <dbReference type="SAM" id="MobiDB-lite"/>
    </source>
</evidence>
<proteinExistence type="predicted"/>
<accession>A0ABW2LMJ8</accession>
<dbReference type="RefSeq" id="WP_380670425.1">
    <property type="nucleotide sequence ID" value="NZ_JBHTCJ010000010.1"/>
</dbReference>
<gene>
    <name evidence="2" type="ORF">ACFQRI_18935</name>
</gene>
<evidence type="ECO:0000313" key="3">
    <source>
        <dbReference type="Proteomes" id="UP001596504"/>
    </source>
</evidence>
<evidence type="ECO:0000313" key="2">
    <source>
        <dbReference type="EMBL" id="MFC7343482.1"/>
    </source>
</evidence>
<comment type="caution">
    <text evidence="2">The sequence shown here is derived from an EMBL/GenBank/DDBJ whole genome shotgun (WGS) entry which is preliminary data.</text>
</comment>
<name>A0ABW2LMJ8_9PSEU</name>
<sequence length="77" mass="8669">MTAVELNRSGDALAIAARCPLCGWEPAWAPAPLERWYCPDCEVSWRDERGPGLRERPIRVDGRESTEAPSLLGEFQR</sequence>
<dbReference type="EMBL" id="JBHTCJ010000010">
    <property type="protein sequence ID" value="MFC7343482.1"/>
    <property type="molecule type" value="Genomic_DNA"/>
</dbReference>
<protein>
    <submittedName>
        <fullName evidence="2">Uncharacterized protein</fullName>
    </submittedName>
</protein>
<keyword evidence="3" id="KW-1185">Reference proteome</keyword>
<dbReference type="Proteomes" id="UP001596504">
    <property type="component" value="Unassembled WGS sequence"/>
</dbReference>